<keyword evidence="8" id="KW-1185">Reference proteome</keyword>
<proteinExistence type="inferred from homology"/>
<keyword evidence="2" id="KW-0285">Flavoprotein</keyword>
<evidence type="ECO:0000256" key="5">
    <source>
        <dbReference type="ARBA" id="ARBA00037941"/>
    </source>
</evidence>
<evidence type="ECO:0000259" key="6">
    <source>
        <dbReference type="Pfam" id="PF01266"/>
    </source>
</evidence>
<dbReference type="PANTHER" id="PTHR43104">
    <property type="entry name" value="L-2-HYDROXYGLUTARATE DEHYDROGENASE, MITOCHONDRIAL"/>
    <property type="match status" value="1"/>
</dbReference>
<dbReference type="Gene3D" id="3.30.9.10">
    <property type="entry name" value="D-Amino Acid Oxidase, subunit A, domain 2"/>
    <property type="match status" value="1"/>
</dbReference>
<evidence type="ECO:0000256" key="4">
    <source>
        <dbReference type="ARBA" id="ARBA00023002"/>
    </source>
</evidence>
<name>A0A1W6N0A4_9HYPH</name>
<dbReference type="AlphaFoldDB" id="A0A1W6N0A4"/>
<dbReference type="SUPFAM" id="SSF51905">
    <property type="entry name" value="FAD/NAD(P)-binding domain"/>
    <property type="match status" value="1"/>
</dbReference>
<keyword evidence="3" id="KW-0274">FAD</keyword>
<sequence length="374" mass="39301">MNTAEFDVIIAGAGVVGLAAARALGGAGLSVLAIESAAGIGTGISSRNSEVIHAGLYYPPASLKAELCRQGAEMLYRYCEARGVECKRLGKLVVAADPSQEAKLDAIARNARGSGVRDLVALDGAEARQLEPDLRCHCAILSPSTGIIDSHGLMLALQGDAEAQGVSFAFNARIEGGALEKGRVVLHIRDRASGESLSLRAKTFVNAAGLGATAIARAIEGFPSDAVPPFHLARGCYFALPGRAPFRRLIYPIPVAGGLGVHLTLDLAGQARFGPDVEWIEQESYEVDPRRADAFYAEIRRYWPDLAEGALLPAYAGIRPKISGPGEPAADFRIDGPQEHGAASVINLFGIESPGLTASLAIGELVRDRVRGML</sequence>
<comment type="cofactor">
    <cofactor evidence="1">
        <name>FAD</name>
        <dbReference type="ChEBI" id="CHEBI:57692"/>
    </cofactor>
</comment>
<reference evidence="7 8" key="1">
    <citation type="submission" date="2017-02" db="EMBL/GenBank/DDBJ databases">
        <authorList>
            <person name="Peterson S.W."/>
        </authorList>
    </citation>
    <scope>NUCLEOTIDE SEQUENCE [LARGE SCALE GENOMIC DNA]</scope>
    <source>
        <strain evidence="7 8">S285</strain>
    </source>
</reference>
<dbReference type="GO" id="GO:0047545">
    <property type="term" value="F:(S)-2-hydroxyglutarate dehydrogenase activity"/>
    <property type="evidence" value="ECO:0007669"/>
    <property type="project" value="TreeGrafter"/>
</dbReference>
<dbReference type="STRING" id="655015.B1812_21515"/>
<evidence type="ECO:0000256" key="3">
    <source>
        <dbReference type="ARBA" id="ARBA00022827"/>
    </source>
</evidence>
<comment type="similarity">
    <text evidence="5">Belongs to the L2HGDH family.</text>
</comment>
<dbReference type="Gene3D" id="3.50.50.60">
    <property type="entry name" value="FAD/NAD(P)-binding domain"/>
    <property type="match status" value="1"/>
</dbReference>
<dbReference type="KEGG" id="mbry:B1812_21515"/>
<evidence type="ECO:0000256" key="2">
    <source>
        <dbReference type="ARBA" id="ARBA00022630"/>
    </source>
</evidence>
<dbReference type="Proteomes" id="UP000193978">
    <property type="component" value="Chromosome"/>
</dbReference>
<dbReference type="OrthoDB" id="9801699at2"/>
<evidence type="ECO:0000313" key="8">
    <source>
        <dbReference type="Proteomes" id="UP000193978"/>
    </source>
</evidence>
<evidence type="ECO:0000313" key="7">
    <source>
        <dbReference type="EMBL" id="ARN83233.1"/>
    </source>
</evidence>
<protein>
    <submittedName>
        <fullName evidence="7">FAD-dependent oxidoreductase</fullName>
    </submittedName>
</protein>
<dbReference type="InterPro" id="IPR036188">
    <property type="entry name" value="FAD/NAD-bd_sf"/>
</dbReference>
<dbReference type="InterPro" id="IPR006076">
    <property type="entry name" value="FAD-dep_OxRdtase"/>
</dbReference>
<dbReference type="PANTHER" id="PTHR43104:SF4">
    <property type="entry name" value="L-2-HYDROXYGLUTARATE DEHYDROGENASE, MITOCHONDRIAL"/>
    <property type="match status" value="1"/>
</dbReference>
<dbReference type="EMBL" id="CP019948">
    <property type="protein sequence ID" value="ARN83233.1"/>
    <property type="molecule type" value="Genomic_DNA"/>
</dbReference>
<accession>A0A1W6N0A4</accession>
<evidence type="ECO:0000256" key="1">
    <source>
        <dbReference type="ARBA" id="ARBA00001974"/>
    </source>
</evidence>
<organism evidence="7 8">
    <name type="scientific">Methylocystis bryophila</name>
    <dbReference type="NCBI Taxonomy" id="655015"/>
    <lineage>
        <taxon>Bacteria</taxon>
        <taxon>Pseudomonadati</taxon>
        <taxon>Pseudomonadota</taxon>
        <taxon>Alphaproteobacteria</taxon>
        <taxon>Hyphomicrobiales</taxon>
        <taxon>Methylocystaceae</taxon>
        <taxon>Methylocystis</taxon>
    </lineage>
</organism>
<gene>
    <name evidence="7" type="ORF">B1812_21515</name>
</gene>
<feature type="domain" description="FAD dependent oxidoreductase" evidence="6">
    <location>
        <begin position="7"/>
        <end position="369"/>
    </location>
</feature>
<dbReference type="Pfam" id="PF01266">
    <property type="entry name" value="DAO"/>
    <property type="match status" value="1"/>
</dbReference>
<keyword evidence="4" id="KW-0560">Oxidoreductase</keyword>